<keyword evidence="3" id="KW-1185">Reference proteome</keyword>
<dbReference type="AlphaFoldDB" id="A0A7R9PWM1"/>
<evidence type="ECO:0000313" key="2">
    <source>
        <dbReference type="EMBL" id="CAD7622616.1"/>
    </source>
</evidence>
<evidence type="ECO:0000256" key="1">
    <source>
        <dbReference type="SAM" id="MobiDB-lite"/>
    </source>
</evidence>
<dbReference type="EMBL" id="OC855773">
    <property type="protein sequence ID" value="CAD7622616.1"/>
    <property type="molecule type" value="Genomic_DNA"/>
</dbReference>
<proteinExistence type="predicted"/>
<accession>A0A7R9PWM1</accession>
<gene>
    <name evidence="2" type="ORF">OSB1V03_LOCUS3079</name>
</gene>
<name>A0A7R9PWM1_9ACAR</name>
<reference evidence="2" key="1">
    <citation type="submission" date="2020-11" db="EMBL/GenBank/DDBJ databases">
        <authorList>
            <person name="Tran Van P."/>
        </authorList>
    </citation>
    <scope>NUCLEOTIDE SEQUENCE</scope>
</reference>
<evidence type="ECO:0000313" key="3">
    <source>
        <dbReference type="Proteomes" id="UP000759131"/>
    </source>
</evidence>
<dbReference type="Proteomes" id="UP000759131">
    <property type="component" value="Unassembled WGS sequence"/>
</dbReference>
<feature type="compositionally biased region" description="Basic and acidic residues" evidence="1">
    <location>
        <begin position="67"/>
        <end position="93"/>
    </location>
</feature>
<feature type="region of interest" description="Disordered" evidence="1">
    <location>
        <begin position="63"/>
        <end position="93"/>
    </location>
</feature>
<protein>
    <submittedName>
        <fullName evidence="2">Uncharacterized protein</fullName>
    </submittedName>
</protein>
<sequence>MFELRVERMRPKCRSVEEPEDDFDGAGDLPECEPSMETLFDRDLKDDIILMFDDAVLLQLPDCNGKPCEKKGKQKEGETQEAKKGEKSEEKKE</sequence>
<organism evidence="2">
    <name type="scientific">Medioppia subpectinata</name>
    <dbReference type="NCBI Taxonomy" id="1979941"/>
    <lineage>
        <taxon>Eukaryota</taxon>
        <taxon>Metazoa</taxon>
        <taxon>Ecdysozoa</taxon>
        <taxon>Arthropoda</taxon>
        <taxon>Chelicerata</taxon>
        <taxon>Arachnida</taxon>
        <taxon>Acari</taxon>
        <taxon>Acariformes</taxon>
        <taxon>Sarcoptiformes</taxon>
        <taxon>Oribatida</taxon>
        <taxon>Brachypylina</taxon>
        <taxon>Oppioidea</taxon>
        <taxon>Oppiidae</taxon>
        <taxon>Medioppia</taxon>
    </lineage>
</organism>
<dbReference type="EMBL" id="CAJPIZ010001198">
    <property type="protein sequence ID" value="CAG2103046.1"/>
    <property type="molecule type" value="Genomic_DNA"/>
</dbReference>